<organism evidence="9 10">
    <name type="scientific">Candidatus Lloydbacteria bacterium RIFCSPHIGHO2_01_FULL_49_22</name>
    <dbReference type="NCBI Taxonomy" id="1798658"/>
    <lineage>
        <taxon>Bacteria</taxon>
        <taxon>Candidatus Lloydiibacteriota</taxon>
    </lineage>
</organism>
<keyword evidence="3 6" id="KW-0133">Cell shape</keyword>
<evidence type="ECO:0000256" key="6">
    <source>
        <dbReference type="PROSITE-ProRule" id="PRU01373"/>
    </source>
</evidence>
<proteinExistence type="predicted"/>
<evidence type="ECO:0000256" key="3">
    <source>
        <dbReference type="ARBA" id="ARBA00022960"/>
    </source>
</evidence>
<name>A0A1G2CXH8_9BACT</name>
<evidence type="ECO:0000256" key="1">
    <source>
        <dbReference type="ARBA" id="ARBA00004752"/>
    </source>
</evidence>
<dbReference type="Pfam" id="PF08239">
    <property type="entry name" value="SH3_3"/>
    <property type="match status" value="1"/>
</dbReference>
<dbReference type="SMART" id="SM00287">
    <property type="entry name" value="SH3b"/>
    <property type="match status" value="1"/>
</dbReference>
<keyword evidence="7" id="KW-1133">Transmembrane helix</keyword>
<dbReference type="InterPro" id="IPR005490">
    <property type="entry name" value="LD_TPept_cat_dom"/>
</dbReference>
<dbReference type="PROSITE" id="PS52029">
    <property type="entry name" value="LD_TPASE"/>
    <property type="match status" value="1"/>
</dbReference>
<dbReference type="Pfam" id="PF03734">
    <property type="entry name" value="YkuD"/>
    <property type="match status" value="1"/>
</dbReference>
<evidence type="ECO:0000313" key="9">
    <source>
        <dbReference type="EMBL" id="OGZ06089.1"/>
    </source>
</evidence>
<keyword evidence="7" id="KW-0812">Transmembrane</keyword>
<dbReference type="GO" id="GO:0005576">
    <property type="term" value="C:extracellular region"/>
    <property type="evidence" value="ECO:0007669"/>
    <property type="project" value="TreeGrafter"/>
</dbReference>
<reference evidence="9 10" key="1">
    <citation type="journal article" date="2016" name="Nat. Commun.">
        <title>Thousands of microbial genomes shed light on interconnected biogeochemical processes in an aquifer system.</title>
        <authorList>
            <person name="Anantharaman K."/>
            <person name="Brown C.T."/>
            <person name="Hug L.A."/>
            <person name="Sharon I."/>
            <person name="Castelle C.J."/>
            <person name="Probst A.J."/>
            <person name="Thomas B.C."/>
            <person name="Singh A."/>
            <person name="Wilkins M.J."/>
            <person name="Karaoz U."/>
            <person name="Brodie E.L."/>
            <person name="Williams K.H."/>
            <person name="Hubbard S.S."/>
            <person name="Banfield J.F."/>
        </authorList>
    </citation>
    <scope>NUCLEOTIDE SEQUENCE [LARGE SCALE GENOMIC DNA]</scope>
</reference>
<keyword evidence="5 6" id="KW-0961">Cell wall biogenesis/degradation</keyword>
<comment type="pathway">
    <text evidence="1 6">Cell wall biogenesis; peptidoglycan biosynthesis.</text>
</comment>
<dbReference type="EMBL" id="MHLI01000005">
    <property type="protein sequence ID" value="OGZ06089.1"/>
    <property type="molecule type" value="Genomic_DNA"/>
</dbReference>
<dbReference type="GO" id="GO:0071972">
    <property type="term" value="F:peptidoglycan L,D-transpeptidase activity"/>
    <property type="evidence" value="ECO:0007669"/>
    <property type="project" value="TreeGrafter"/>
</dbReference>
<protein>
    <recommendedName>
        <fullName evidence="8">L,D-TPase catalytic domain-containing protein</fullName>
    </recommendedName>
</protein>
<dbReference type="GO" id="GO:0018104">
    <property type="term" value="P:peptidoglycan-protein cross-linking"/>
    <property type="evidence" value="ECO:0007669"/>
    <property type="project" value="TreeGrafter"/>
</dbReference>
<evidence type="ECO:0000256" key="2">
    <source>
        <dbReference type="ARBA" id="ARBA00022679"/>
    </source>
</evidence>
<feature type="active site" description="Proton donor/acceptor" evidence="6">
    <location>
        <position position="256"/>
    </location>
</feature>
<evidence type="ECO:0000256" key="5">
    <source>
        <dbReference type="ARBA" id="ARBA00023316"/>
    </source>
</evidence>
<dbReference type="PANTHER" id="PTHR30582:SF2">
    <property type="entry name" value="L,D-TRANSPEPTIDASE YCIB-RELATED"/>
    <property type="match status" value="1"/>
</dbReference>
<dbReference type="GO" id="GO:0008360">
    <property type="term" value="P:regulation of cell shape"/>
    <property type="evidence" value="ECO:0007669"/>
    <property type="project" value="UniProtKB-UniRule"/>
</dbReference>
<dbReference type="SUPFAM" id="SSF141523">
    <property type="entry name" value="L,D-transpeptidase catalytic domain-like"/>
    <property type="match status" value="1"/>
</dbReference>
<feature type="transmembrane region" description="Helical" evidence="7">
    <location>
        <begin position="6"/>
        <end position="29"/>
    </location>
</feature>
<dbReference type="CDD" id="cd16913">
    <property type="entry name" value="YkuD_like"/>
    <property type="match status" value="1"/>
</dbReference>
<keyword evidence="2" id="KW-0808">Transferase</keyword>
<dbReference type="UniPathway" id="UPA00219"/>
<evidence type="ECO:0000256" key="4">
    <source>
        <dbReference type="ARBA" id="ARBA00022984"/>
    </source>
</evidence>
<dbReference type="Proteomes" id="UP000177122">
    <property type="component" value="Unassembled WGS sequence"/>
</dbReference>
<dbReference type="PANTHER" id="PTHR30582">
    <property type="entry name" value="L,D-TRANSPEPTIDASE"/>
    <property type="match status" value="1"/>
</dbReference>
<dbReference type="InterPro" id="IPR038063">
    <property type="entry name" value="Transpep_catalytic_dom"/>
</dbReference>
<dbReference type="Gene3D" id="2.40.440.10">
    <property type="entry name" value="L,D-transpeptidase catalytic domain-like"/>
    <property type="match status" value="1"/>
</dbReference>
<feature type="active site" description="Nucleophile" evidence="6">
    <location>
        <position position="272"/>
    </location>
</feature>
<keyword evidence="7" id="KW-0472">Membrane</keyword>
<accession>A0A1G2CXH8</accession>
<dbReference type="Gene3D" id="2.30.30.40">
    <property type="entry name" value="SH3 Domains"/>
    <property type="match status" value="1"/>
</dbReference>
<evidence type="ECO:0000256" key="7">
    <source>
        <dbReference type="SAM" id="Phobius"/>
    </source>
</evidence>
<evidence type="ECO:0000313" key="10">
    <source>
        <dbReference type="Proteomes" id="UP000177122"/>
    </source>
</evidence>
<dbReference type="GO" id="GO:0071555">
    <property type="term" value="P:cell wall organization"/>
    <property type="evidence" value="ECO:0007669"/>
    <property type="project" value="UniProtKB-UniRule"/>
</dbReference>
<sequence>MPVSVKHHLIVVGILMTVVIALLGVLVVLTKQLGLLEKEPLFPAMEYINEEEIVVISPSDGQKEEVVLPVSKVLFEYIEVTDGCGPHFAGTCLNVRSGPGEDYPVVTQLRTGVVLKVGGKVERDGRVWYKIAFNEWIRYPLRVVGDWYVSADYVNALMNEGDRDHSDGQNGTSTKRIIVERWTQKLYAYEGEELFMEAKISTGVELTPTPRGTFTVFKKTPSRYMQGPIPGIAEEYYDLPGVPWNLYFTHDGAVIHGAYWHDNFGRRSSHGCVNLPPDLAKKLYLWADVGMQVIVRDK</sequence>
<keyword evidence="4 6" id="KW-0573">Peptidoglycan synthesis</keyword>
<evidence type="ECO:0000259" key="8">
    <source>
        <dbReference type="PROSITE" id="PS52029"/>
    </source>
</evidence>
<dbReference type="InterPro" id="IPR050979">
    <property type="entry name" value="LD-transpeptidase"/>
</dbReference>
<dbReference type="GO" id="GO:0016740">
    <property type="term" value="F:transferase activity"/>
    <property type="evidence" value="ECO:0007669"/>
    <property type="project" value="UniProtKB-KW"/>
</dbReference>
<dbReference type="InterPro" id="IPR003646">
    <property type="entry name" value="SH3-like_bac-type"/>
</dbReference>
<comment type="caution">
    <text evidence="9">The sequence shown here is derived from an EMBL/GenBank/DDBJ whole genome shotgun (WGS) entry which is preliminary data.</text>
</comment>
<dbReference type="AlphaFoldDB" id="A0A1G2CXH8"/>
<gene>
    <name evidence="9" type="ORF">A2845_01590</name>
</gene>
<feature type="domain" description="L,D-TPase catalytic" evidence="8">
    <location>
        <begin position="175"/>
        <end position="296"/>
    </location>
</feature>